<evidence type="ECO:0000256" key="3">
    <source>
        <dbReference type="ARBA" id="ARBA00022833"/>
    </source>
</evidence>
<name>D5AC31_PICSI</name>
<dbReference type="PROSITE" id="PS51292">
    <property type="entry name" value="ZF_RING_CH"/>
    <property type="match status" value="1"/>
</dbReference>
<dbReference type="SUPFAM" id="SSF57850">
    <property type="entry name" value="RING/U-box"/>
    <property type="match status" value="1"/>
</dbReference>
<keyword evidence="4" id="KW-0472">Membrane</keyword>
<feature type="domain" description="RING-CH-type" evidence="5">
    <location>
        <begin position="3"/>
        <end position="85"/>
    </location>
</feature>
<dbReference type="InterPro" id="IPR003774">
    <property type="entry name" value="AlgH-like"/>
</dbReference>
<reference evidence="6" key="1">
    <citation type="submission" date="2010-04" db="EMBL/GenBank/DDBJ databases">
        <authorList>
            <person name="Reid K.E."/>
            <person name="Liao N."/>
            <person name="Chan S."/>
            <person name="Docking R."/>
            <person name="Taylor G."/>
            <person name="Moore R."/>
            <person name="Mayo M."/>
            <person name="Munro S."/>
            <person name="King J."/>
            <person name="Yanchuk A."/>
            <person name="Holt R."/>
            <person name="Jones S."/>
            <person name="Marra M."/>
            <person name="Ritland C.E."/>
            <person name="Ritland K."/>
            <person name="Bohlmann J."/>
        </authorList>
    </citation>
    <scope>NUCLEOTIDE SEQUENCE</scope>
    <source>
        <tissue evidence="6">Bud</tissue>
    </source>
</reference>
<keyword evidence="1" id="KW-0479">Metal-binding</keyword>
<proteinExistence type="evidence at transcript level"/>
<dbReference type="AlphaFoldDB" id="D5AC31"/>
<feature type="transmembrane region" description="Helical" evidence="4">
    <location>
        <begin position="102"/>
        <end position="123"/>
    </location>
</feature>
<keyword evidence="4" id="KW-1133">Transmembrane helix</keyword>
<dbReference type="Pfam" id="PF12906">
    <property type="entry name" value="RINGv"/>
    <property type="match status" value="1"/>
</dbReference>
<dbReference type="GO" id="GO:0005829">
    <property type="term" value="C:cytosol"/>
    <property type="evidence" value="ECO:0007669"/>
    <property type="project" value="TreeGrafter"/>
</dbReference>
<dbReference type="Gene3D" id="3.30.40.10">
    <property type="entry name" value="Zinc/RING finger domain, C3HC4 (zinc finger)"/>
    <property type="match status" value="1"/>
</dbReference>
<evidence type="ECO:0000256" key="2">
    <source>
        <dbReference type="ARBA" id="ARBA00022771"/>
    </source>
</evidence>
<sequence>MTQGEQFEVICRICLEPAPISLSDDADLLAEERLISPCACSGTQAFVHVKCLRRWQKAVMSSTRPGASHTAALICPVCTQKFSLVPPQTGLASRIVKVISNYSCELAGAFCVLSACYFAFAGLNLQTILDELENGIALAREILPCSFNINMEEKCLSGTCSALASRLGSGQPSLHPGSLLVATAAMPSSFFFGSVVLIYEHRRCSGSRGLILNMPLEEERRFEWETKSLPSMHSNALSKRVEHGVGGPVAQNDWMILHRCACCITSPQKQLCRQTLGKEKHLTIDWGVELLPGVFLGRDVSPVLLFTKEETPVVSHQLLHGHAEWFVGQLGSEVKRGFWLIEPNASEALLAMAPQEQ</sequence>
<dbReference type="PANTHER" id="PTHR30327:SF1">
    <property type="entry name" value="UPF0301 PROTEIN YQGE"/>
    <property type="match status" value="1"/>
</dbReference>
<dbReference type="InterPro" id="IPR013083">
    <property type="entry name" value="Znf_RING/FYVE/PHD"/>
</dbReference>
<dbReference type="EMBL" id="BT123802">
    <property type="protein sequence ID" value="ADE77100.1"/>
    <property type="molecule type" value="mRNA"/>
</dbReference>
<keyword evidence="4" id="KW-0812">Transmembrane</keyword>
<accession>D5AC31</accession>
<dbReference type="SUPFAM" id="SSF143456">
    <property type="entry name" value="VC0467-like"/>
    <property type="match status" value="1"/>
</dbReference>
<dbReference type="Pfam" id="PF02622">
    <property type="entry name" value="DUF179"/>
    <property type="match status" value="1"/>
</dbReference>
<dbReference type="InterPro" id="IPR011016">
    <property type="entry name" value="Znf_RING-CH"/>
</dbReference>
<keyword evidence="2" id="KW-0863">Zinc-finger</keyword>
<feature type="transmembrane region" description="Helical" evidence="4">
    <location>
        <begin position="179"/>
        <end position="199"/>
    </location>
</feature>
<dbReference type="GO" id="GO:0008270">
    <property type="term" value="F:zinc ion binding"/>
    <property type="evidence" value="ECO:0007669"/>
    <property type="project" value="UniProtKB-KW"/>
</dbReference>
<evidence type="ECO:0000256" key="1">
    <source>
        <dbReference type="ARBA" id="ARBA00022723"/>
    </source>
</evidence>
<organism evidence="6">
    <name type="scientific">Picea sitchensis</name>
    <name type="common">Sitka spruce</name>
    <name type="synonym">Pinus sitchensis</name>
    <dbReference type="NCBI Taxonomy" id="3332"/>
    <lineage>
        <taxon>Eukaryota</taxon>
        <taxon>Viridiplantae</taxon>
        <taxon>Streptophyta</taxon>
        <taxon>Embryophyta</taxon>
        <taxon>Tracheophyta</taxon>
        <taxon>Spermatophyta</taxon>
        <taxon>Pinopsida</taxon>
        <taxon>Pinidae</taxon>
        <taxon>Conifers I</taxon>
        <taxon>Pinales</taxon>
        <taxon>Pinaceae</taxon>
        <taxon>Picea</taxon>
    </lineage>
</organism>
<evidence type="ECO:0000256" key="4">
    <source>
        <dbReference type="SAM" id="Phobius"/>
    </source>
</evidence>
<dbReference type="CDD" id="cd16495">
    <property type="entry name" value="RING_CH-C4HC3_MARCH"/>
    <property type="match status" value="1"/>
</dbReference>
<protein>
    <recommendedName>
        <fullName evidence="5">RING-CH-type domain-containing protein</fullName>
    </recommendedName>
</protein>
<dbReference type="PANTHER" id="PTHR30327">
    <property type="entry name" value="UNCHARACTERIZED PROTEIN YQGE"/>
    <property type="match status" value="1"/>
</dbReference>
<dbReference type="Gene3D" id="3.40.1740.10">
    <property type="entry name" value="VC0467-like"/>
    <property type="match status" value="1"/>
</dbReference>
<evidence type="ECO:0000313" key="6">
    <source>
        <dbReference type="EMBL" id="ADE77100.1"/>
    </source>
</evidence>
<dbReference type="SMART" id="SM00744">
    <property type="entry name" value="RINGv"/>
    <property type="match status" value="1"/>
</dbReference>
<evidence type="ECO:0000259" key="5">
    <source>
        <dbReference type="PROSITE" id="PS51292"/>
    </source>
</evidence>
<keyword evidence="3" id="KW-0862">Zinc</keyword>